<evidence type="ECO:0000259" key="7">
    <source>
        <dbReference type="Pfam" id="PF01227"/>
    </source>
</evidence>
<dbReference type="GO" id="GO:0005737">
    <property type="term" value="C:cytoplasm"/>
    <property type="evidence" value="ECO:0007669"/>
    <property type="project" value="TreeGrafter"/>
</dbReference>
<keyword evidence="6" id="KW-0862">Zinc</keyword>
<keyword evidence="6" id="KW-0547">Nucleotide-binding</keyword>
<accession>A0A2D1TV43</accession>
<dbReference type="GO" id="GO:0006729">
    <property type="term" value="P:tetrahydrobiopterin biosynthetic process"/>
    <property type="evidence" value="ECO:0007669"/>
    <property type="project" value="TreeGrafter"/>
</dbReference>
<dbReference type="PANTHER" id="PTHR11109:SF7">
    <property type="entry name" value="GTP CYCLOHYDROLASE 1"/>
    <property type="match status" value="1"/>
</dbReference>
<dbReference type="InterPro" id="IPR020602">
    <property type="entry name" value="GTP_CycHdrlase_I_dom"/>
</dbReference>
<dbReference type="InterPro" id="IPR043133">
    <property type="entry name" value="GTP-CH-I_C/QueF"/>
</dbReference>
<evidence type="ECO:0000256" key="1">
    <source>
        <dbReference type="ARBA" id="ARBA00001052"/>
    </source>
</evidence>
<dbReference type="GO" id="GO:0006730">
    <property type="term" value="P:one-carbon metabolic process"/>
    <property type="evidence" value="ECO:0007669"/>
    <property type="project" value="UniProtKB-UniRule"/>
</dbReference>
<dbReference type="HAMAP" id="MF_00223">
    <property type="entry name" value="FolE"/>
    <property type="match status" value="1"/>
</dbReference>
<evidence type="ECO:0000313" key="9">
    <source>
        <dbReference type="Proteomes" id="UP000225608"/>
    </source>
</evidence>
<comment type="catalytic activity">
    <reaction evidence="1 6">
        <text>GTP + H2O = 7,8-dihydroneopterin 3'-triphosphate + formate + H(+)</text>
        <dbReference type="Rhea" id="RHEA:17473"/>
        <dbReference type="ChEBI" id="CHEBI:15377"/>
        <dbReference type="ChEBI" id="CHEBI:15378"/>
        <dbReference type="ChEBI" id="CHEBI:15740"/>
        <dbReference type="ChEBI" id="CHEBI:37565"/>
        <dbReference type="ChEBI" id="CHEBI:58462"/>
        <dbReference type="EC" id="3.5.4.16"/>
    </reaction>
</comment>
<dbReference type="GO" id="GO:0005525">
    <property type="term" value="F:GTP binding"/>
    <property type="evidence" value="ECO:0007669"/>
    <property type="project" value="UniProtKB-KW"/>
</dbReference>
<keyword evidence="4 6" id="KW-0554">One-carbon metabolism</keyword>
<dbReference type="NCBIfam" id="TIGR00063">
    <property type="entry name" value="folE"/>
    <property type="match status" value="1"/>
</dbReference>
<dbReference type="FunFam" id="1.10.286.10:FF:000001">
    <property type="entry name" value="GTP cyclohydrolase 1"/>
    <property type="match status" value="1"/>
</dbReference>
<dbReference type="NCBIfam" id="NF006826">
    <property type="entry name" value="PRK09347.1-3"/>
    <property type="match status" value="1"/>
</dbReference>
<feature type="binding site" evidence="6">
    <location>
        <position position="76"/>
    </location>
    <ligand>
        <name>Zn(2+)</name>
        <dbReference type="ChEBI" id="CHEBI:29105"/>
    </ligand>
</feature>
<proteinExistence type="inferred from homology"/>
<dbReference type="RefSeq" id="WP_099431454.1">
    <property type="nucleotide sequence ID" value="NZ_CP024160.1"/>
</dbReference>
<dbReference type="InterPro" id="IPR043134">
    <property type="entry name" value="GTP-CH-I_N"/>
</dbReference>
<comment type="subunit">
    <text evidence="6">Homopolymer.</text>
</comment>
<dbReference type="AlphaFoldDB" id="A0A2D1TV43"/>
<reference evidence="8 9" key="1">
    <citation type="submission" date="2017-10" db="EMBL/GenBank/DDBJ databases">
        <title>Complete genome sequence of Collinsella aerofaciens isolated from the gut of a healthy adult Indian.</title>
        <authorList>
            <person name="Bag S."/>
            <person name="Ghosh T.S."/>
            <person name="Das B."/>
        </authorList>
    </citation>
    <scope>NUCLEOTIDE SEQUENCE [LARGE SCALE GENOMIC DNA]</scope>
    <source>
        <strain evidence="9">indica</strain>
    </source>
</reference>
<dbReference type="NCBIfam" id="NF006825">
    <property type="entry name" value="PRK09347.1-2"/>
    <property type="match status" value="1"/>
</dbReference>
<dbReference type="Gene3D" id="3.30.1130.10">
    <property type="match status" value="1"/>
</dbReference>
<dbReference type="PANTHER" id="PTHR11109">
    <property type="entry name" value="GTP CYCLOHYDROLASE I"/>
    <property type="match status" value="1"/>
</dbReference>
<dbReference type="EMBL" id="CP024160">
    <property type="protein sequence ID" value="ATP53243.1"/>
    <property type="molecule type" value="Genomic_DNA"/>
</dbReference>
<keyword evidence="6" id="KW-0479">Metal-binding</keyword>
<keyword evidence="6" id="KW-0342">GTP-binding</keyword>
<dbReference type="SUPFAM" id="SSF55620">
    <property type="entry name" value="Tetrahydrobiopterin biosynthesis enzymes-like"/>
    <property type="match status" value="1"/>
</dbReference>
<gene>
    <name evidence="6 8" type="primary">folE</name>
    <name evidence="8" type="ORF">CSV91_01030</name>
</gene>
<feature type="domain" description="GTP cyclohydrolase I" evidence="7">
    <location>
        <begin position="8"/>
        <end position="182"/>
    </location>
</feature>
<dbReference type="Pfam" id="PF01227">
    <property type="entry name" value="GTP_cyclohydroI"/>
    <property type="match status" value="1"/>
</dbReference>
<keyword evidence="5 6" id="KW-0378">Hydrolase</keyword>
<dbReference type="GO" id="GO:0046654">
    <property type="term" value="P:tetrahydrofolate biosynthetic process"/>
    <property type="evidence" value="ECO:0007669"/>
    <property type="project" value="UniProtKB-UniRule"/>
</dbReference>
<evidence type="ECO:0000313" key="8">
    <source>
        <dbReference type="EMBL" id="ATP53243.1"/>
    </source>
</evidence>
<dbReference type="GO" id="GO:0003934">
    <property type="term" value="F:GTP cyclohydrolase I activity"/>
    <property type="evidence" value="ECO:0007669"/>
    <property type="project" value="UniProtKB-UniRule"/>
</dbReference>
<sequence>MVDQEKVEAAIKLLLEGIGEDPTREGLLETPARVARMYGEIAGGMDQSAEEHLSKTFAVASNDLVIERDITFYSLCEHHLLPFYGKAAIGYIPNGRVAGLSKLARTVEVYARRLQLQEQLCAQVADALMDYLAPQGAIVLMEAEHMCMTMRGVQKPGTKTVTLARRGVFETDSALEERFFRMLGR</sequence>
<protein>
    <recommendedName>
        <fullName evidence="6">GTP cyclohydrolase 1</fullName>
        <ecNumber evidence="6">3.5.4.16</ecNumber>
    </recommendedName>
    <alternativeName>
        <fullName evidence="6">GTP cyclohydrolase I</fullName>
        <shortName evidence="6">GTP-CH-I</shortName>
    </alternativeName>
</protein>
<evidence type="ECO:0000256" key="5">
    <source>
        <dbReference type="ARBA" id="ARBA00022801"/>
    </source>
</evidence>
<dbReference type="UniPathway" id="UPA00848">
    <property type="reaction ID" value="UER00151"/>
</dbReference>
<comment type="pathway">
    <text evidence="2 6">Cofactor biosynthesis; 7,8-dihydroneopterin triphosphate biosynthesis; 7,8-dihydroneopterin triphosphate from GTP: step 1/1.</text>
</comment>
<dbReference type="GO" id="GO:0008270">
    <property type="term" value="F:zinc ion binding"/>
    <property type="evidence" value="ECO:0007669"/>
    <property type="project" value="UniProtKB-UniRule"/>
</dbReference>
<dbReference type="KEGG" id="caer:CSV91_01030"/>
<dbReference type="EC" id="3.5.4.16" evidence="6"/>
<dbReference type="InterPro" id="IPR018234">
    <property type="entry name" value="GTP_CycHdrlase_I_CS"/>
</dbReference>
<dbReference type="PROSITE" id="PS00859">
    <property type="entry name" value="GTP_CYCLOHYDROL_1_1"/>
    <property type="match status" value="1"/>
</dbReference>
<evidence type="ECO:0000256" key="3">
    <source>
        <dbReference type="ARBA" id="ARBA00008085"/>
    </source>
</evidence>
<organism evidence="8 9">
    <name type="scientific">Collinsella aerofaciens</name>
    <dbReference type="NCBI Taxonomy" id="74426"/>
    <lineage>
        <taxon>Bacteria</taxon>
        <taxon>Bacillati</taxon>
        <taxon>Actinomycetota</taxon>
        <taxon>Coriobacteriia</taxon>
        <taxon>Coriobacteriales</taxon>
        <taxon>Coriobacteriaceae</taxon>
        <taxon>Collinsella</taxon>
    </lineage>
</organism>
<feature type="binding site" evidence="6">
    <location>
        <position position="79"/>
    </location>
    <ligand>
        <name>Zn(2+)</name>
        <dbReference type="ChEBI" id="CHEBI:29105"/>
    </ligand>
</feature>
<dbReference type="Proteomes" id="UP000225608">
    <property type="component" value="Chromosome"/>
</dbReference>
<evidence type="ECO:0000256" key="6">
    <source>
        <dbReference type="HAMAP-Rule" id="MF_00223"/>
    </source>
</evidence>
<name>A0A2D1TV43_9ACTN</name>
<evidence type="ECO:0000256" key="2">
    <source>
        <dbReference type="ARBA" id="ARBA00005080"/>
    </source>
</evidence>
<dbReference type="InterPro" id="IPR001474">
    <property type="entry name" value="GTP_CycHdrlase_I"/>
</dbReference>
<comment type="similarity">
    <text evidence="3 6">Belongs to the GTP cyclohydrolase I family.</text>
</comment>
<evidence type="ECO:0000256" key="4">
    <source>
        <dbReference type="ARBA" id="ARBA00022563"/>
    </source>
</evidence>
<dbReference type="Gene3D" id="1.10.286.10">
    <property type="match status" value="1"/>
</dbReference>
<feature type="binding site" evidence="6">
    <location>
        <position position="147"/>
    </location>
    <ligand>
        <name>Zn(2+)</name>
        <dbReference type="ChEBI" id="CHEBI:29105"/>
    </ligand>
</feature>
<dbReference type="FunFam" id="3.30.1130.10:FF:000001">
    <property type="entry name" value="GTP cyclohydrolase 1"/>
    <property type="match status" value="1"/>
</dbReference>